<dbReference type="SUPFAM" id="SSF53448">
    <property type="entry name" value="Nucleotide-diphospho-sugar transferases"/>
    <property type="match status" value="1"/>
</dbReference>
<dbReference type="AlphaFoldDB" id="E6XEM3"/>
<proteinExistence type="predicted"/>
<sequence length="197" mass="21758">MKKVALLVLAAGASSRMQTHIKQLLPWKNSTFLENALATAKDTEADQVFVVLGANYELIVSKANFDGVSLIRNENWQLGIGSSIAKGVAHLNNLTEKYDAILVSLADQPLVDASYYNQMITAFKNSNEHLVATNYGAKKGVPALFAKEYFVPLTHLNQDFGAQKLLNDKNALSINSSINNIDIDTWEDYQLLLNKID</sequence>
<protein>
    <submittedName>
        <fullName evidence="2">Nucleotide-diphospho-sugar transferase</fullName>
    </submittedName>
</protein>
<dbReference type="InterPro" id="IPR029044">
    <property type="entry name" value="Nucleotide-diphossugar_trans"/>
</dbReference>
<dbReference type="STRING" id="688270.Celal_4109"/>
<evidence type="ECO:0000313" key="3">
    <source>
        <dbReference type="Proteomes" id="UP000008634"/>
    </source>
</evidence>
<dbReference type="GO" id="GO:0016779">
    <property type="term" value="F:nucleotidyltransferase activity"/>
    <property type="evidence" value="ECO:0007669"/>
    <property type="project" value="UniProtKB-ARBA"/>
</dbReference>
<dbReference type="EMBL" id="CP002453">
    <property type="protein sequence ID" value="ADV51351.1"/>
    <property type="molecule type" value="Genomic_DNA"/>
</dbReference>
<dbReference type="RefSeq" id="WP_013552799.1">
    <property type="nucleotide sequence ID" value="NC_014934.1"/>
</dbReference>
<dbReference type="OrthoDB" id="9779263at2"/>
<dbReference type="Proteomes" id="UP000008634">
    <property type="component" value="Chromosome"/>
</dbReference>
<dbReference type="Gene3D" id="3.90.550.10">
    <property type="entry name" value="Spore Coat Polysaccharide Biosynthesis Protein SpsA, Chain A"/>
    <property type="match status" value="1"/>
</dbReference>
<dbReference type="Pfam" id="PF12804">
    <property type="entry name" value="NTP_transf_3"/>
    <property type="match status" value="1"/>
</dbReference>
<gene>
    <name evidence="2" type="ordered locus">Celal_4109</name>
</gene>
<dbReference type="PANTHER" id="PTHR43777:SF1">
    <property type="entry name" value="MOLYBDENUM COFACTOR CYTIDYLYLTRANSFERASE"/>
    <property type="match status" value="1"/>
</dbReference>
<reference evidence="2 3" key="1">
    <citation type="journal article" date="2010" name="Stand. Genomic Sci.">
        <title>Complete genome sequence of Cellulophaga algicola type strain (IC166).</title>
        <authorList>
            <person name="Abt B."/>
            <person name="Lu M."/>
            <person name="Misra M."/>
            <person name="Han C."/>
            <person name="Nolan M."/>
            <person name="Lucas S."/>
            <person name="Hammon N."/>
            <person name="Deshpande S."/>
            <person name="Cheng J.F."/>
            <person name="Tapia R."/>
            <person name="Goodwin L."/>
            <person name="Pitluck S."/>
            <person name="Liolios K."/>
            <person name="Pagani I."/>
            <person name="Ivanova N."/>
            <person name="Mavromatis K."/>
            <person name="Ovchinikova G."/>
            <person name="Pati A."/>
            <person name="Chen A."/>
            <person name="Palaniappan K."/>
            <person name="Land M."/>
            <person name="Hauser L."/>
            <person name="Chang Y.J."/>
            <person name="Jeffries C.D."/>
            <person name="Detter J.C."/>
            <person name="Brambilla E."/>
            <person name="Rohde M."/>
            <person name="Tindall B.J."/>
            <person name="Goker M."/>
            <person name="Woyke T."/>
            <person name="Bristow J."/>
            <person name="Eisen J.A."/>
            <person name="Markowitz V."/>
            <person name="Hugenholtz P."/>
            <person name="Kyrpides N.C."/>
            <person name="Klenk H.P."/>
            <person name="Lapidus A."/>
        </authorList>
    </citation>
    <scope>NUCLEOTIDE SEQUENCE [LARGE SCALE GENOMIC DNA]</scope>
    <source>
        <strain evidence="3">DSM 14237 / IC166 / ACAM 630</strain>
    </source>
</reference>
<organism evidence="2 3">
    <name type="scientific">Cellulophaga algicola (strain DSM 14237 / IC166 / ACAM 630)</name>
    <dbReference type="NCBI Taxonomy" id="688270"/>
    <lineage>
        <taxon>Bacteria</taxon>
        <taxon>Pseudomonadati</taxon>
        <taxon>Bacteroidota</taxon>
        <taxon>Flavobacteriia</taxon>
        <taxon>Flavobacteriales</taxon>
        <taxon>Flavobacteriaceae</taxon>
        <taxon>Cellulophaga</taxon>
    </lineage>
</organism>
<dbReference type="eggNOG" id="COG2068">
    <property type="taxonomic scope" value="Bacteria"/>
</dbReference>
<keyword evidence="3" id="KW-1185">Reference proteome</keyword>
<keyword evidence="2" id="KW-0808">Transferase</keyword>
<dbReference type="InterPro" id="IPR025877">
    <property type="entry name" value="MobA-like_NTP_Trfase"/>
</dbReference>
<feature type="domain" description="MobA-like NTP transferase" evidence="1">
    <location>
        <begin position="7"/>
        <end position="168"/>
    </location>
</feature>
<name>E6XEM3_CELAD</name>
<evidence type="ECO:0000313" key="2">
    <source>
        <dbReference type="EMBL" id="ADV51351.1"/>
    </source>
</evidence>
<dbReference type="KEGG" id="cao:Celal_4109"/>
<dbReference type="HOGENOM" id="CLU_061980_2_0_10"/>
<dbReference type="CDD" id="cd04182">
    <property type="entry name" value="GT_2_like_f"/>
    <property type="match status" value="1"/>
</dbReference>
<evidence type="ECO:0000259" key="1">
    <source>
        <dbReference type="Pfam" id="PF12804"/>
    </source>
</evidence>
<accession>E6XEM3</accession>
<dbReference type="PANTHER" id="PTHR43777">
    <property type="entry name" value="MOLYBDENUM COFACTOR CYTIDYLYLTRANSFERASE"/>
    <property type="match status" value="1"/>
</dbReference>